<keyword evidence="2" id="KW-1185">Reference proteome</keyword>
<proteinExistence type="predicted"/>
<comment type="caution">
    <text evidence="1">The sequence shown here is derived from an EMBL/GenBank/DDBJ whole genome shotgun (WGS) entry which is preliminary data.</text>
</comment>
<dbReference type="Gene3D" id="3.40.630.170">
    <property type="match status" value="1"/>
</dbReference>
<evidence type="ECO:0000313" key="1">
    <source>
        <dbReference type="EMBL" id="MDA4846584.1"/>
    </source>
</evidence>
<protein>
    <recommendedName>
        <fullName evidence="3">N-acetyltransferase domain-containing protein</fullName>
    </recommendedName>
</protein>
<name>A0ABT4VPG0_9HYPH</name>
<evidence type="ECO:0008006" key="3">
    <source>
        <dbReference type="Google" id="ProtNLM"/>
    </source>
</evidence>
<gene>
    <name evidence="1" type="ORF">OOZ53_14565</name>
</gene>
<dbReference type="Proteomes" id="UP001148313">
    <property type="component" value="Unassembled WGS sequence"/>
</dbReference>
<reference evidence="1" key="1">
    <citation type="submission" date="2022-11" db="EMBL/GenBank/DDBJ databases">
        <title>Hoeflea poritis sp. nov., isolated from scleractinian coral Porites lutea.</title>
        <authorList>
            <person name="Zhang G."/>
            <person name="Wei Q."/>
            <person name="Cai L."/>
        </authorList>
    </citation>
    <scope>NUCLEOTIDE SEQUENCE</scope>
    <source>
        <strain evidence="1">E7-10</strain>
    </source>
</reference>
<dbReference type="SUPFAM" id="SSF55729">
    <property type="entry name" value="Acyl-CoA N-acyltransferases (Nat)"/>
    <property type="match status" value="2"/>
</dbReference>
<dbReference type="EMBL" id="JAPJZH010000008">
    <property type="protein sequence ID" value="MDA4846584.1"/>
    <property type="molecule type" value="Genomic_DNA"/>
</dbReference>
<accession>A0ABT4VPG0</accession>
<evidence type="ECO:0000313" key="2">
    <source>
        <dbReference type="Proteomes" id="UP001148313"/>
    </source>
</evidence>
<dbReference type="RefSeq" id="WP_271090352.1">
    <property type="nucleotide sequence ID" value="NZ_JAPJZH010000008.1"/>
</dbReference>
<sequence length="350" mass="38745">MVEIRTYDGDGSDFAELCLRIRKQEGEEEKWSPLWDAAYLRRQIEAPAADRELMVGAYDGERLIGSFFAVPYMFDVRGETLAGTFSTCLMIDPAFRGLTPYVIEKLRRRHRDNGYAFSLGFVMGGPNSGPHQCWTGYAKAYPKNFQFITDAGYWIRAFDPSVLDEAGRAEQARANAELGARLQSGADAAPAGIGVRACRHDDLGDCLELLKAQNARADWSIRWDRDSLGQYLIGSGKTDALVAERNGSVAGVIGLHWLSVWNEREIRGVVIDMLAAGDDLIRRHLLQEACTRARQEGAQVATALRSSMFRARTVIPSGFLPAPDPGRLVVLFADESIEASASDSFELMLR</sequence>
<organism evidence="1 2">
    <name type="scientific">Hoeflea poritis</name>
    <dbReference type="NCBI Taxonomy" id="2993659"/>
    <lineage>
        <taxon>Bacteria</taxon>
        <taxon>Pseudomonadati</taxon>
        <taxon>Pseudomonadota</taxon>
        <taxon>Alphaproteobacteria</taxon>
        <taxon>Hyphomicrobiales</taxon>
        <taxon>Rhizobiaceae</taxon>
        <taxon>Hoeflea</taxon>
    </lineage>
</organism>
<dbReference type="InterPro" id="IPR016181">
    <property type="entry name" value="Acyl_CoA_acyltransferase"/>
</dbReference>